<accession>A0ABR2A320</accession>
<evidence type="ECO:0000256" key="1">
    <source>
        <dbReference type="SAM" id="MobiDB-lite"/>
    </source>
</evidence>
<sequence>MMARIPVIFNFKIAAAFDEAARAVSLTHHCESSGSDHSPEDLGDLWDLVNSFIESDCAFETDELEGNKKAVKEDNEKDGSSDSEGYWSETKDKLKGLVVLVQNEDDKEKLKILEQVAELARRNVSDMSSDSEGFKRRLMSGLRDNGFDARCYLNTGLCKSRWEKFGRHPAGRYEYVDLNVNGTRYIIQVNLCGEFEIARPTTSYASLIKVFPTVFIGKPEQLKQIVRLMCRAMRESLKTRNMKMAPWRQHGYMQAKWFSPYKRTTDEIPASSKKKDAAAAVVERSVGFKELATISYYCRDNLVGNKAGLKAGYLSAALNANAGIGLES</sequence>
<dbReference type="EMBL" id="JBBPBN010000397">
    <property type="protein sequence ID" value="KAK8487444.1"/>
    <property type="molecule type" value="Genomic_DNA"/>
</dbReference>
<dbReference type="Pfam" id="PF04720">
    <property type="entry name" value="PDDEXK_6"/>
    <property type="match status" value="1"/>
</dbReference>
<reference evidence="2 3" key="1">
    <citation type="journal article" date="2024" name="G3 (Bethesda)">
        <title>Genome assembly of Hibiscus sabdariffa L. provides insights into metabolisms of medicinal natural products.</title>
        <authorList>
            <person name="Kim T."/>
        </authorList>
    </citation>
    <scope>NUCLEOTIDE SEQUENCE [LARGE SCALE GENOMIC DNA]</scope>
    <source>
        <strain evidence="2">TK-2024</strain>
        <tissue evidence="2">Old leaves</tissue>
    </source>
</reference>
<dbReference type="PANTHER" id="PTHR31579:SF42">
    <property type="entry name" value="DUF506 FAMILY PROTEIN (DUF506)"/>
    <property type="match status" value="1"/>
</dbReference>
<dbReference type="InterPro" id="IPR006502">
    <property type="entry name" value="PDDEXK-like"/>
</dbReference>
<proteinExistence type="predicted"/>
<dbReference type="NCBIfam" id="TIGR01615">
    <property type="entry name" value="A_thal_3542"/>
    <property type="match status" value="1"/>
</dbReference>
<gene>
    <name evidence="2" type="ORF">V6N11_076664</name>
</gene>
<evidence type="ECO:0000313" key="3">
    <source>
        <dbReference type="Proteomes" id="UP001396334"/>
    </source>
</evidence>
<protein>
    <submittedName>
        <fullName evidence="2">Uncharacterized protein</fullName>
    </submittedName>
</protein>
<feature type="region of interest" description="Disordered" evidence="1">
    <location>
        <begin position="68"/>
        <end position="87"/>
    </location>
</feature>
<feature type="compositionally biased region" description="Basic and acidic residues" evidence="1">
    <location>
        <begin position="68"/>
        <end position="80"/>
    </location>
</feature>
<name>A0ABR2A320_9ROSI</name>
<evidence type="ECO:0000313" key="2">
    <source>
        <dbReference type="EMBL" id="KAK8487444.1"/>
    </source>
</evidence>
<organism evidence="2 3">
    <name type="scientific">Hibiscus sabdariffa</name>
    <name type="common">roselle</name>
    <dbReference type="NCBI Taxonomy" id="183260"/>
    <lineage>
        <taxon>Eukaryota</taxon>
        <taxon>Viridiplantae</taxon>
        <taxon>Streptophyta</taxon>
        <taxon>Embryophyta</taxon>
        <taxon>Tracheophyta</taxon>
        <taxon>Spermatophyta</taxon>
        <taxon>Magnoliopsida</taxon>
        <taxon>eudicotyledons</taxon>
        <taxon>Gunneridae</taxon>
        <taxon>Pentapetalae</taxon>
        <taxon>rosids</taxon>
        <taxon>malvids</taxon>
        <taxon>Malvales</taxon>
        <taxon>Malvaceae</taxon>
        <taxon>Malvoideae</taxon>
        <taxon>Hibiscus</taxon>
    </lineage>
</organism>
<keyword evidence="3" id="KW-1185">Reference proteome</keyword>
<dbReference type="Proteomes" id="UP001396334">
    <property type="component" value="Unassembled WGS sequence"/>
</dbReference>
<comment type="caution">
    <text evidence="2">The sequence shown here is derived from an EMBL/GenBank/DDBJ whole genome shotgun (WGS) entry which is preliminary data.</text>
</comment>
<dbReference type="PANTHER" id="PTHR31579">
    <property type="entry name" value="OS03G0796600 PROTEIN"/>
    <property type="match status" value="1"/>
</dbReference>